<keyword evidence="5" id="KW-0067">ATP-binding</keyword>
<dbReference type="PROSITE" id="PS51221">
    <property type="entry name" value="TTL"/>
    <property type="match status" value="1"/>
</dbReference>
<dbReference type="GO" id="GO:0005524">
    <property type="term" value="F:ATP binding"/>
    <property type="evidence" value="ECO:0007669"/>
    <property type="project" value="UniProtKB-KW"/>
</dbReference>
<dbReference type="OrthoDB" id="202825at2759"/>
<dbReference type="Pfam" id="PF03133">
    <property type="entry name" value="TTL"/>
    <property type="match status" value="1"/>
</dbReference>
<dbReference type="Proteomes" id="UP000198287">
    <property type="component" value="Unassembled WGS sequence"/>
</dbReference>
<feature type="compositionally biased region" description="Acidic residues" evidence="6">
    <location>
        <begin position="36"/>
        <end position="47"/>
    </location>
</feature>
<feature type="compositionally biased region" description="Acidic residues" evidence="6">
    <location>
        <begin position="88"/>
        <end position="98"/>
    </location>
</feature>
<evidence type="ECO:0000256" key="6">
    <source>
        <dbReference type="SAM" id="MobiDB-lite"/>
    </source>
</evidence>
<dbReference type="PANTHER" id="PTHR12241">
    <property type="entry name" value="TUBULIN POLYGLUTAMYLASE"/>
    <property type="match status" value="1"/>
</dbReference>
<evidence type="ECO:0000313" key="7">
    <source>
        <dbReference type="EMBL" id="OXA62766.1"/>
    </source>
</evidence>
<comment type="similarity">
    <text evidence="1">Belongs to the tubulin--tyrosine ligase family.</text>
</comment>
<dbReference type="GO" id="GO:0015631">
    <property type="term" value="F:tubulin binding"/>
    <property type="evidence" value="ECO:0007669"/>
    <property type="project" value="TreeGrafter"/>
</dbReference>
<comment type="caution">
    <text evidence="7">The sequence shown here is derived from an EMBL/GenBank/DDBJ whole genome shotgun (WGS) entry which is preliminary data.</text>
</comment>
<proteinExistence type="inferred from homology"/>
<sequence>MVLLGKGKVSQQDKGPIAGRNVSVTQTKRILRKEETETESSESETSNEETSSSFSSTGDNDEEDEGDSTSEEDTTDSSSESSTSSNSDSDEDGTDDDESSRAELAAPQPTTTKGKSPQITTTISGKSTGRVSGDHQASNKKIFIRDKNNNKLGKSVGGGDQGNDKDEKPHGHGKKRRKKRPLTICLTHCRYAFEIIELKLHEMVHKRCKVPHFIRYELVKSMSKRYELVEVPEDTAWNVYWTDYSVSLERAVEMRRFQIVNHFPGMNEICRKDLLARNLNRMKRVFPEEYNIYPMTWCLPADNNELQAYSSSRRGKTYICKPDMGCQGRGIFLVKNIKDVNPLGRIVCQIYIQKPFLIDHLKFDLRIYVLITSCDPLRIWVFEEGLARFATAKYRLPTHNNTENSYMHLTNYAVNKFSRDFVVDEDTGTKRKLTNVMNWLAQRGYDVETLEKEINDVIIKTILSAQPTLKHHYRTCFPHHDICSACFEILGFDVLIDHKLKPFVIEVNHSPSFHTDTALDREIKESLLKDTFAMLNFKVLDRGMIEREDRRRVQQRITNMLSEANAGTKKEVVKKEVTKKGGNNSSTTTATPTSTRFPHPGRGGKKDESSEQTAKDKKERRKEDYDELAFQWELDNCGRYRLVYPTDDSAKYDKFLAQNQVSLYQDTAASQARASLTKQKIEEYNVKKQIEEQKRVGSIGSNVTTITSSSAGIIVNQVKESHSKEKVRPESSGKSGGYEPMKKSNSNTKPVHSSFLPTNPSNGSSHRGFTLSHIVSKDECDRVRGLIQRGLLIRSLGIELQQAYQLLCKVGGLKKMEHDEFRRKHGFVLPNTGGLVTGFNNSSSRPHSNSTIPPKFYMKLNQFSVDTSGSSNLNDNSHSNNFTARTQGNTQAMAHNFGNFIRRERATTSHSYRL</sequence>
<dbReference type="GO" id="GO:0005874">
    <property type="term" value="C:microtubule"/>
    <property type="evidence" value="ECO:0007669"/>
    <property type="project" value="UniProtKB-KW"/>
</dbReference>
<evidence type="ECO:0000256" key="2">
    <source>
        <dbReference type="ARBA" id="ARBA00022598"/>
    </source>
</evidence>
<feature type="compositionally biased region" description="Polar residues" evidence="6">
    <location>
        <begin position="743"/>
        <end position="765"/>
    </location>
</feature>
<dbReference type="SUPFAM" id="SSF56059">
    <property type="entry name" value="Glutathione synthetase ATP-binding domain-like"/>
    <property type="match status" value="1"/>
</dbReference>
<keyword evidence="3" id="KW-0493">Microtubule</keyword>
<feature type="compositionally biased region" description="Low complexity" evidence="6">
    <location>
        <begin position="48"/>
        <end position="58"/>
    </location>
</feature>
<dbReference type="AlphaFoldDB" id="A0A226F1F9"/>
<dbReference type="EMBL" id="LNIX01000001">
    <property type="protein sequence ID" value="OXA62766.1"/>
    <property type="molecule type" value="Genomic_DNA"/>
</dbReference>
<feature type="compositionally biased region" description="Low complexity" evidence="6">
    <location>
        <begin position="76"/>
        <end position="87"/>
    </location>
</feature>
<feature type="compositionally biased region" description="Polar residues" evidence="6">
    <location>
        <begin position="108"/>
        <end position="130"/>
    </location>
</feature>
<feature type="region of interest" description="Disordered" evidence="6">
    <location>
        <begin position="1"/>
        <end position="179"/>
    </location>
</feature>
<name>A0A226F1F9_FOLCA</name>
<feature type="compositionally biased region" description="Low complexity" evidence="6">
    <location>
        <begin position="580"/>
        <end position="595"/>
    </location>
</feature>
<feature type="compositionally biased region" description="Basic and acidic residues" evidence="6">
    <location>
        <begin position="568"/>
        <end position="579"/>
    </location>
</feature>
<dbReference type="GO" id="GO:0070740">
    <property type="term" value="F:tubulin-glutamic acid ligase activity"/>
    <property type="evidence" value="ECO:0007669"/>
    <property type="project" value="TreeGrafter"/>
</dbReference>
<dbReference type="InterPro" id="IPR004344">
    <property type="entry name" value="TTL/TTLL_fam"/>
</dbReference>
<keyword evidence="8" id="KW-1185">Reference proteome</keyword>
<dbReference type="GO" id="GO:0000226">
    <property type="term" value="P:microtubule cytoskeleton organization"/>
    <property type="evidence" value="ECO:0007669"/>
    <property type="project" value="TreeGrafter"/>
</dbReference>
<reference evidence="7 8" key="1">
    <citation type="submission" date="2015-12" db="EMBL/GenBank/DDBJ databases">
        <title>The genome of Folsomia candida.</title>
        <authorList>
            <person name="Faddeeva A."/>
            <person name="Derks M.F."/>
            <person name="Anvar Y."/>
            <person name="Smit S."/>
            <person name="Van Straalen N."/>
            <person name="Roelofs D."/>
        </authorList>
    </citation>
    <scope>NUCLEOTIDE SEQUENCE [LARGE SCALE GENOMIC DNA]</scope>
    <source>
        <strain evidence="7 8">VU population</strain>
        <tissue evidence="7">Whole body</tissue>
    </source>
</reference>
<dbReference type="PANTHER" id="PTHR12241:SF161">
    <property type="entry name" value="TUBULIN POLYGLUTAMYLASE TTLL6"/>
    <property type="match status" value="1"/>
</dbReference>
<evidence type="ECO:0000313" key="8">
    <source>
        <dbReference type="Proteomes" id="UP000198287"/>
    </source>
</evidence>
<feature type="compositionally biased region" description="Acidic residues" evidence="6">
    <location>
        <begin position="59"/>
        <end position="75"/>
    </location>
</feature>
<dbReference type="FunFam" id="3.30.470.20:FF:000009">
    <property type="entry name" value="tubulin polyglutamylase TTLL5 isoform X1"/>
    <property type="match status" value="1"/>
</dbReference>
<evidence type="ECO:0000256" key="1">
    <source>
        <dbReference type="ARBA" id="ARBA00006820"/>
    </source>
</evidence>
<dbReference type="GO" id="GO:0036064">
    <property type="term" value="C:ciliary basal body"/>
    <property type="evidence" value="ECO:0007669"/>
    <property type="project" value="TreeGrafter"/>
</dbReference>
<evidence type="ECO:0000256" key="5">
    <source>
        <dbReference type="ARBA" id="ARBA00022840"/>
    </source>
</evidence>
<keyword evidence="2" id="KW-0436">Ligase</keyword>
<keyword evidence="4" id="KW-0547">Nucleotide-binding</keyword>
<gene>
    <name evidence="7" type="ORF">Fcan01_03140</name>
</gene>
<feature type="region of interest" description="Disordered" evidence="6">
    <location>
        <begin position="561"/>
        <end position="622"/>
    </location>
</feature>
<evidence type="ECO:0000256" key="4">
    <source>
        <dbReference type="ARBA" id="ARBA00022741"/>
    </source>
</evidence>
<organism evidence="7 8">
    <name type="scientific">Folsomia candida</name>
    <name type="common">Springtail</name>
    <dbReference type="NCBI Taxonomy" id="158441"/>
    <lineage>
        <taxon>Eukaryota</taxon>
        <taxon>Metazoa</taxon>
        <taxon>Ecdysozoa</taxon>
        <taxon>Arthropoda</taxon>
        <taxon>Hexapoda</taxon>
        <taxon>Collembola</taxon>
        <taxon>Entomobryomorpha</taxon>
        <taxon>Isotomoidea</taxon>
        <taxon>Isotomidae</taxon>
        <taxon>Proisotominae</taxon>
        <taxon>Folsomia</taxon>
    </lineage>
</organism>
<protein>
    <submittedName>
        <fullName evidence="7">Tubulin polyglutamylase ttll6</fullName>
    </submittedName>
</protein>
<evidence type="ECO:0000256" key="3">
    <source>
        <dbReference type="ARBA" id="ARBA00022701"/>
    </source>
</evidence>
<feature type="compositionally biased region" description="Basic and acidic residues" evidence="6">
    <location>
        <begin position="719"/>
        <end position="731"/>
    </location>
</feature>
<feature type="compositionally biased region" description="Basic and acidic residues" evidence="6">
    <location>
        <begin position="604"/>
        <end position="622"/>
    </location>
</feature>
<dbReference type="Gene3D" id="3.30.470.20">
    <property type="entry name" value="ATP-grasp fold, B domain"/>
    <property type="match status" value="1"/>
</dbReference>
<feature type="region of interest" description="Disordered" evidence="6">
    <location>
        <begin position="718"/>
        <end position="765"/>
    </location>
</feature>
<accession>A0A226F1F9</accession>